<accession>A0A382K5U7</accession>
<proteinExistence type="predicted"/>
<reference evidence="1" key="1">
    <citation type="submission" date="2018-05" db="EMBL/GenBank/DDBJ databases">
        <authorList>
            <person name="Lanie J.A."/>
            <person name="Ng W.-L."/>
            <person name="Kazmierczak K.M."/>
            <person name="Andrzejewski T.M."/>
            <person name="Davidsen T.M."/>
            <person name="Wayne K.J."/>
            <person name="Tettelin H."/>
            <person name="Glass J.I."/>
            <person name="Rusch D."/>
            <person name="Podicherti R."/>
            <person name="Tsui H.-C.T."/>
            <person name="Winkler M.E."/>
        </authorList>
    </citation>
    <scope>NUCLEOTIDE SEQUENCE</scope>
</reference>
<gene>
    <name evidence="1" type="ORF">METZ01_LOCUS271656</name>
</gene>
<protein>
    <submittedName>
        <fullName evidence="1">Uncharacterized protein</fullName>
    </submittedName>
</protein>
<evidence type="ECO:0000313" key="1">
    <source>
        <dbReference type="EMBL" id="SVC18802.1"/>
    </source>
</evidence>
<sequence length="53" mass="5837">VGDSIIGPDTGNELVIKAVKQSVVFGWNAYSTEYGQLYLDPEAEIEIFWTEGS</sequence>
<name>A0A382K5U7_9ZZZZ</name>
<feature type="non-terminal residue" evidence="1">
    <location>
        <position position="1"/>
    </location>
</feature>
<dbReference type="AlphaFoldDB" id="A0A382K5U7"/>
<dbReference type="EMBL" id="UINC01078081">
    <property type="protein sequence ID" value="SVC18802.1"/>
    <property type="molecule type" value="Genomic_DNA"/>
</dbReference>
<organism evidence="1">
    <name type="scientific">marine metagenome</name>
    <dbReference type="NCBI Taxonomy" id="408172"/>
    <lineage>
        <taxon>unclassified sequences</taxon>
        <taxon>metagenomes</taxon>
        <taxon>ecological metagenomes</taxon>
    </lineage>
</organism>